<evidence type="ECO:0000313" key="2">
    <source>
        <dbReference type="EMBL" id="TFY72261.1"/>
    </source>
</evidence>
<feature type="compositionally biased region" description="Low complexity" evidence="1">
    <location>
        <begin position="68"/>
        <end position="87"/>
    </location>
</feature>
<keyword evidence="3" id="KW-1185">Reference proteome</keyword>
<dbReference type="OrthoDB" id="10443796at2759"/>
<evidence type="ECO:0000256" key="1">
    <source>
        <dbReference type="SAM" id="MobiDB-lite"/>
    </source>
</evidence>
<dbReference type="Proteomes" id="UP000298327">
    <property type="component" value="Unassembled WGS sequence"/>
</dbReference>
<feature type="region of interest" description="Disordered" evidence="1">
    <location>
        <begin position="1"/>
        <end position="105"/>
    </location>
</feature>
<sequence length="178" mass="18066">MDYEQRPAAEVISSTAETRTNAGTRVPTKAPSCRKPDLGGLAYFPKTRSPPRKPKDGAKSTTTPPPSSSSSQSSASPSTSPHASTTALIGGAQLKKTLGGGSKLLPSLFKRTKRPYGDASAAASESTLASVDTTDASSVLNAPVVSAAGDPPGLAQPLVTISEAEQPDASEGSARNDD</sequence>
<protein>
    <submittedName>
        <fullName evidence="2">Uncharacterized protein</fullName>
    </submittedName>
</protein>
<feature type="compositionally biased region" description="Polar residues" evidence="1">
    <location>
        <begin position="12"/>
        <end position="23"/>
    </location>
</feature>
<accession>A0A4Y9ZEL8</accession>
<dbReference type="AlphaFoldDB" id="A0A4Y9ZEL8"/>
<proteinExistence type="predicted"/>
<gene>
    <name evidence="2" type="ORF">EVG20_g742</name>
</gene>
<evidence type="ECO:0000313" key="3">
    <source>
        <dbReference type="Proteomes" id="UP000298327"/>
    </source>
</evidence>
<comment type="caution">
    <text evidence="2">The sequence shown here is derived from an EMBL/GenBank/DDBJ whole genome shotgun (WGS) entry which is preliminary data.</text>
</comment>
<dbReference type="EMBL" id="SEOQ01000020">
    <property type="protein sequence ID" value="TFY72261.1"/>
    <property type="molecule type" value="Genomic_DNA"/>
</dbReference>
<organism evidence="2 3">
    <name type="scientific">Dentipellis fragilis</name>
    <dbReference type="NCBI Taxonomy" id="205917"/>
    <lineage>
        <taxon>Eukaryota</taxon>
        <taxon>Fungi</taxon>
        <taxon>Dikarya</taxon>
        <taxon>Basidiomycota</taxon>
        <taxon>Agaricomycotina</taxon>
        <taxon>Agaricomycetes</taxon>
        <taxon>Russulales</taxon>
        <taxon>Hericiaceae</taxon>
        <taxon>Dentipellis</taxon>
    </lineage>
</organism>
<name>A0A4Y9ZEL8_9AGAM</name>
<reference evidence="2 3" key="1">
    <citation type="submission" date="2019-02" db="EMBL/GenBank/DDBJ databases">
        <title>Genome sequencing of the rare red list fungi Dentipellis fragilis.</title>
        <authorList>
            <person name="Buettner E."/>
            <person name="Kellner H."/>
        </authorList>
    </citation>
    <scope>NUCLEOTIDE SEQUENCE [LARGE SCALE GENOMIC DNA]</scope>
    <source>
        <strain evidence="2 3">DSM 105465</strain>
    </source>
</reference>